<organism evidence="2 3">
    <name type="scientific">Curvibacter microcysteis</name>
    <dbReference type="NCBI Taxonomy" id="3026419"/>
    <lineage>
        <taxon>Bacteria</taxon>
        <taxon>Pseudomonadati</taxon>
        <taxon>Pseudomonadota</taxon>
        <taxon>Betaproteobacteria</taxon>
        <taxon>Burkholderiales</taxon>
        <taxon>Comamonadaceae</taxon>
        <taxon>Curvibacter</taxon>
    </lineage>
</organism>
<keyword evidence="1" id="KW-1133">Transmembrane helix</keyword>
<dbReference type="InterPro" id="IPR018706">
    <property type="entry name" value="DUF2214_membrane"/>
</dbReference>
<reference evidence="2 3" key="1">
    <citation type="submission" date="2023-02" db="EMBL/GenBank/DDBJ databases">
        <title>Bacterial whole genome sequence for Curvibacter sp. HBC28.</title>
        <authorList>
            <person name="Le V."/>
            <person name="Ko S.-R."/>
            <person name="Ahn C.-Y."/>
            <person name="Oh H.-M."/>
        </authorList>
    </citation>
    <scope>NUCLEOTIDE SEQUENCE [LARGE SCALE GENOMIC DNA]</scope>
    <source>
        <strain evidence="2 3">HBC28</strain>
    </source>
</reference>
<feature type="transmembrane region" description="Helical" evidence="1">
    <location>
        <begin position="78"/>
        <end position="95"/>
    </location>
</feature>
<keyword evidence="3" id="KW-1185">Reference proteome</keyword>
<dbReference type="RefSeq" id="WP_273925170.1">
    <property type="nucleotide sequence ID" value="NZ_JAQSIO010000001.1"/>
</dbReference>
<protein>
    <submittedName>
        <fullName evidence="2">DUF2214 family protein</fullName>
    </submittedName>
</protein>
<gene>
    <name evidence="2" type="ORF">PSQ39_03330</name>
</gene>
<proteinExistence type="predicted"/>
<accession>A0ABT5MAN9</accession>
<sequence>MTLEALLASLHLLAMLTLVVFLASQAALCRPEWLNAAVLERLPRLHLIYGLAALLMLLTGAARVFLGIKGLAWYGTQPLLHLKITLFVLMSLMALPTGRAFRRWRDTCRATGALPDAAEQRRVRRWVMVQAHLFPVIPVIAVFWARGW</sequence>
<evidence type="ECO:0000313" key="3">
    <source>
        <dbReference type="Proteomes" id="UP001528672"/>
    </source>
</evidence>
<evidence type="ECO:0000256" key="1">
    <source>
        <dbReference type="SAM" id="Phobius"/>
    </source>
</evidence>
<dbReference type="EMBL" id="JAQSIO010000001">
    <property type="protein sequence ID" value="MDD0813652.1"/>
    <property type="molecule type" value="Genomic_DNA"/>
</dbReference>
<feature type="transmembrane region" description="Helical" evidence="1">
    <location>
        <begin position="126"/>
        <end position="145"/>
    </location>
</feature>
<dbReference type="Proteomes" id="UP001528672">
    <property type="component" value="Unassembled WGS sequence"/>
</dbReference>
<feature type="transmembrane region" description="Helical" evidence="1">
    <location>
        <begin position="45"/>
        <end position="66"/>
    </location>
</feature>
<name>A0ABT5MAN9_9BURK</name>
<comment type="caution">
    <text evidence="2">The sequence shown here is derived from an EMBL/GenBank/DDBJ whole genome shotgun (WGS) entry which is preliminary data.</text>
</comment>
<evidence type="ECO:0000313" key="2">
    <source>
        <dbReference type="EMBL" id="MDD0813652.1"/>
    </source>
</evidence>
<keyword evidence="1" id="KW-0812">Transmembrane</keyword>
<keyword evidence="1" id="KW-0472">Membrane</keyword>
<dbReference type="Pfam" id="PF09980">
    <property type="entry name" value="DUF2214"/>
    <property type="match status" value="1"/>
</dbReference>